<organism evidence="2 3">
    <name type="scientific">Panicum virgatum</name>
    <name type="common">Blackwell switchgrass</name>
    <dbReference type="NCBI Taxonomy" id="38727"/>
    <lineage>
        <taxon>Eukaryota</taxon>
        <taxon>Viridiplantae</taxon>
        <taxon>Streptophyta</taxon>
        <taxon>Embryophyta</taxon>
        <taxon>Tracheophyta</taxon>
        <taxon>Spermatophyta</taxon>
        <taxon>Magnoliopsida</taxon>
        <taxon>Liliopsida</taxon>
        <taxon>Poales</taxon>
        <taxon>Poaceae</taxon>
        <taxon>PACMAD clade</taxon>
        <taxon>Panicoideae</taxon>
        <taxon>Panicodae</taxon>
        <taxon>Paniceae</taxon>
        <taxon>Panicinae</taxon>
        <taxon>Panicum</taxon>
        <taxon>Panicum sect. Hiantes</taxon>
    </lineage>
</organism>
<feature type="domain" description="Protein kinase" evidence="1">
    <location>
        <begin position="307"/>
        <end position="595"/>
    </location>
</feature>
<dbReference type="InterPro" id="IPR000719">
    <property type="entry name" value="Prot_kinase_dom"/>
</dbReference>
<name>A0A8T0RC82_PANVG</name>
<reference evidence="2" key="1">
    <citation type="submission" date="2020-05" db="EMBL/GenBank/DDBJ databases">
        <title>WGS assembly of Panicum virgatum.</title>
        <authorList>
            <person name="Lovell J.T."/>
            <person name="Jenkins J."/>
            <person name="Shu S."/>
            <person name="Juenger T.E."/>
            <person name="Schmutz J."/>
        </authorList>
    </citation>
    <scope>NUCLEOTIDE SEQUENCE</scope>
    <source>
        <strain evidence="2">AP13</strain>
    </source>
</reference>
<evidence type="ECO:0000313" key="2">
    <source>
        <dbReference type="EMBL" id="KAG2582503.1"/>
    </source>
</evidence>
<dbReference type="Gene3D" id="1.10.510.10">
    <property type="entry name" value="Transferase(Phosphotransferase) domain 1"/>
    <property type="match status" value="3"/>
</dbReference>
<keyword evidence="3" id="KW-1185">Reference proteome</keyword>
<evidence type="ECO:0000259" key="1">
    <source>
        <dbReference type="PROSITE" id="PS50011"/>
    </source>
</evidence>
<dbReference type="SUPFAM" id="SSF56112">
    <property type="entry name" value="Protein kinase-like (PK-like)"/>
    <property type="match status" value="3"/>
</dbReference>
<sequence length="929" mass="107279">MVAVKKLFHSKDLSDKQFLDEAICLKKVNHRNIVRFLDYCADTEGEIMEVEGKHRIVEVQKRLLCFEYVPNGNLHHYIKEKTHGYEWNVHYKIIQGICEGLHYIHQQRINHLDLKPANVLLGVNMEPKITDFGVSRFISEEQCTMVTKNFFGTLGYIAPEFIDKQQISFKSDIFSLGVIMINLLSGHNGCIPEKWHDSIDAPCPQMKRCIEIAQHCVDTDPHKRPTAGEIIHYLKETETIIEKDLPTIDEPPRKKNLFMNREMTQDLHYTRVDTVFAELTVPECLLEGSKKPGRVPFQLLQCITENFSEKREIGWTRFGRLFRGLVRQRSVAVMRLLMTTGFNDKMFQNQIKTMMLTQHKNIVQFLGFCSNTEETVTEHLGELIMADIRERLLCFEYLSNGSLDRYVSDASCGLEWRLRYQIIKGICDGLHYLHGNHIVTMDLNSTNILLDDNMVPKIANFCLLRVFAKEKIRTWYHLSSFFKKLGGTDRYREVAFQFRCNYMVPEYLFDGVLSYKFDIYCLGIIITEILTGQKVYFANNEKLLESWKNRLLHTSSADLILLEQVRVCAEISRACRADDPDEWPDTGRIIKMLLETETNGAGAQGNLLYMEFNELECILKGAKKPGILSHQLLSLITGKFSCQQEIGRSEFAVTYRGILLNPRITVKRLSTTKEFDDRLFNNEINTLILAQHKNIVRFVGYTQEEAREYQGELIMPDTRERLLCFEYLSNGSLKDHVSVIGKPTISTQNRTFLWPPVASRGLEWGARYQIIKGICEGVHYLHGNNIVHGELRLSNVLLDDMDPKIAYFCLSRCFVEHQRSVIMPNKIKSMGYMAPEVFAGCITFTSDIYSLGIIIAEILTGRKDIAKENVLESWRTRLGTSLTDILLEQVRVCTEIRIACINPNPERRPDMQRIIEMLDETECEEPAEQ</sequence>
<dbReference type="EMBL" id="CM029047">
    <property type="protein sequence ID" value="KAG2582503.1"/>
    <property type="molecule type" value="Genomic_DNA"/>
</dbReference>
<dbReference type="GO" id="GO:0005524">
    <property type="term" value="F:ATP binding"/>
    <property type="evidence" value="ECO:0007669"/>
    <property type="project" value="InterPro"/>
</dbReference>
<accession>A0A8T0RC82</accession>
<dbReference type="InterPro" id="IPR011009">
    <property type="entry name" value="Kinase-like_dom_sf"/>
</dbReference>
<dbReference type="Proteomes" id="UP000823388">
    <property type="component" value="Chromosome 6K"/>
</dbReference>
<evidence type="ECO:0000313" key="3">
    <source>
        <dbReference type="Proteomes" id="UP000823388"/>
    </source>
</evidence>
<comment type="caution">
    <text evidence="2">The sequence shown here is derived from an EMBL/GenBank/DDBJ whole genome shotgun (WGS) entry which is preliminary data.</text>
</comment>
<dbReference type="PANTHER" id="PTHR45707:SF80">
    <property type="entry name" value="PROTEIN KINASE DOMAIN-CONTAINING PROTEIN"/>
    <property type="match status" value="1"/>
</dbReference>
<dbReference type="PROSITE" id="PS00108">
    <property type="entry name" value="PROTEIN_KINASE_ST"/>
    <property type="match status" value="1"/>
</dbReference>
<dbReference type="InterPro" id="IPR008271">
    <property type="entry name" value="Ser/Thr_kinase_AS"/>
</dbReference>
<gene>
    <name evidence="2" type="ORF">PVAP13_6KG110008</name>
</gene>
<proteinExistence type="predicted"/>
<dbReference type="AlphaFoldDB" id="A0A8T0RC82"/>
<dbReference type="Gene3D" id="3.30.200.20">
    <property type="entry name" value="Phosphorylase Kinase, domain 1"/>
    <property type="match status" value="2"/>
</dbReference>
<feature type="domain" description="Protein kinase" evidence="1">
    <location>
        <begin position="1"/>
        <end position="240"/>
    </location>
</feature>
<dbReference type="PROSITE" id="PS50011">
    <property type="entry name" value="PROTEIN_KINASE_DOM"/>
    <property type="match status" value="3"/>
</dbReference>
<dbReference type="PANTHER" id="PTHR45707">
    <property type="entry name" value="C2 CALCIUM/LIPID-BINDING PLANT PHOSPHORIBOSYLTRANSFERASE FAMILY PROTEIN"/>
    <property type="match status" value="1"/>
</dbReference>
<dbReference type="Pfam" id="PF07714">
    <property type="entry name" value="PK_Tyr_Ser-Thr"/>
    <property type="match status" value="2"/>
</dbReference>
<dbReference type="InterPro" id="IPR001245">
    <property type="entry name" value="Ser-Thr/Tyr_kinase_cat_dom"/>
</dbReference>
<dbReference type="Pfam" id="PF00069">
    <property type="entry name" value="Pkinase"/>
    <property type="match status" value="1"/>
</dbReference>
<dbReference type="SMART" id="SM00220">
    <property type="entry name" value="S_TKc"/>
    <property type="match status" value="2"/>
</dbReference>
<dbReference type="GO" id="GO:0004672">
    <property type="term" value="F:protein kinase activity"/>
    <property type="evidence" value="ECO:0007669"/>
    <property type="project" value="InterPro"/>
</dbReference>
<protein>
    <recommendedName>
        <fullName evidence="1">Protein kinase domain-containing protein</fullName>
    </recommendedName>
</protein>
<feature type="domain" description="Protein kinase" evidence="1">
    <location>
        <begin position="640"/>
        <end position="922"/>
    </location>
</feature>